<evidence type="ECO:0000256" key="1">
    <source>
        <dbReference type="SAM" id="MobiDB-lite"/>
    </source>
</evidence>
<dbReference type="OrthoDB" id="3187690at2"/>
<evidence type="ECO:0000313" key="3">
    <source>
        <dbReference type="Proteomes" id="UP000269198"/>
    </source>
</evidence>
<protein>
    <submittedName>
        <fullName evidence="2">Type I-E CRISPR-associated protein Cse1/CasA</fullName>
    </submittedName>
</protein>
<proteinExistence type="predicted"/>
<organism evidence="2 3">
    <name type="scientific">Halostreptopolyspora alba</name>
    <dbReference type="NCBI Taxonomy" id="2487137"/>
    <lineage>
        <taxon>Bacteria</taxon>
        <taxon>Bacillati</taxon>
        <taxon>Actinomycetota</taxon>
        <taxon>Actinomycetes</taxon>
        <taxon>Streptosporangiales</taxon>
        <taxon>Nocardiopsidaceae</taxon>
        <taxon>Halostreptopolyspora</taxon>
    </lineage>
</organism>
<accession>A0A3N0EIM8</accession>
<dbReference type="Pfam" id="PF09481">
    <property type="entry name" value="CRISPR_Cse1"/>
    <property type="match status" value="1"/>
</dbReference>
<keyword evidence="3" id="KW-1185">Reference proteome</keyword>
<reference evidence="2 3" key="1">
    <citation type="submission" date="2018-11" db="EMBL/GenBank/DDBJ databases">
        <title>The genome draft of YIM 96095.</title>
        <authorList>
            <person name="Tang S.-K."/>
            <person name="Chunyu W.-X."/>
            <person name="Feng Y.-Z."/>
        </authorList>
    </citation>
    <scope>NUCLEOTIDE SEQUENCE [LARGE SCALE GENOMIC DNA]</scope>
    <source>
        <strain evidence="2 3">YIM 96095</strain>
    </source>
</reference>
<dbReference type="AlphaFoldDB" id="A0A3N0EIM8"/>
<feature type="region of interest" description="Disordered" evidence="1">
    <location>
        <begin position="297"/>
        <end position="321"/>
    </location>
</feature>
<dbReference type="EMBL" id="RJMB01000001">
    <property type="protein sequence ID" value="RNL87634.1"/>
    <property type="molecule type" value="Genomic_DNA"/>
</dbReference>
<evidence type="ECO:0000313" key="2">
    <source>
        <dbReference type="EMBL" id="RNL87634.1"/>
    </source>
</evidence>
<dbReference type="Proteomes" id="UP000269198">
    <property type="component" value="Unassembled WGS sequence"/>
</dbReference>
<dbReference type="InterPro" id="IPR013381">
    <property type="entry name" value="CRISPR-assoc_prot_Cse1"/>
</dbReference>
<name>A0A3N0EIM8_9ACTN</name>
<dbReference type="Gene3D" id="1.10.132.100">
    <property type="match status" value="1"/>
</dbReference>
<dbReference type="CDD" id="cd09729">
    <property type="entry name" value="Cse1_I-E"/>
    <property type="match status" value="1"/>
</dbReference>
<gene>
    <name evidence="2" type="primary">casA</name>
    <name evidence="2" type="ORF">EFW17_00025</name>
</gene>
<sequence>MPGQENRTTFDLATRPWIPVQYLNGTEAELSLFEVFEQAHTVRRIVGDLPTQEFALVRLLLAVLHDVVDGPQDGEHWAELWREGLPLADIGDYLSRHRDRFDLLHPETPFYQVADLRTAKDEISSLDRIVADVPNGTRFFTMRTNGAQRLGFAEAARWVVHAHAYDPAGIKSGAVGDPRVKNGKGYPQGLGWAGNLGGVFVEADTLRDTLLLNLVATDTEHLTNDEHDRPAWRFDPPGAAPLAGAEAVLRPHGLRDLYTWQSRRLRLHHDSDGVHGVVLGYGDPLDARDAHTREPMTAWRRSQTQERKLKRSPVYMPRTHDPGRMAWRGLSALVRSAPESSGQRHEAAENITPPIMDWVARLTNEGHLDRDYRIRPRTIGAVYGTQQSVIDEVVDDRFMMAVVVLHQHTPEFARTALDAVRKADSAVTVLGQLAADLALASGTEPAPARDTARDRGFGALDGEFRAWLADLAPGTDPDTHHTRWQDTAWRCVREIGDELVRHAGESAWTGRIVTASGGEQWLSAAHAERRFYRTLATRLPNRTGVAEPPQPTEADE</sequence>
<comment type="caution">
    <text evidence="2">The sequence shown here is derived from an EMBL/GenBank/DDBJ whole genome shotgun (WGS) entry which is preliminary data.</text>
</comment>
<dbReference type="NCBIfam" id="TIGR02547">
    <property type="entry name" value="casA_cse1"/>
    <property type="match status" value="1"/>
</dbReference>